<feature type="repeat" description="ANK" evidence="4">
    <location>
        <begin position="173"/>
        <end position="205"/>
    </location>
</feature>
<name>A0A2P4T5I8_BAMTH</name>
<evidence type="ECO:0000313" key="8">
    <source>
        <dbReference type="EMBL" id="POI31607.1"/>
    </source>
</evidence>
<dbReference type="InterPro" id="IPR036770">
    <property type="entry name" value="Ankyrin_rpt-contain_sf"/>
</dbReference>
<dbReference type="Gene3D" id="6.20.320.10">
    <property type="match status" value="1"/>
</dbReference>
<evidence type="ECO:0000256" key="3">
    <source>
        <dbReference type="ARBA" id="ARBA00024347"/>
    </source>
</evidence>
<dbReference type="SMART" id="SM00454">
    <property type="entry name" value="SAM"/>
    <property type="match status" value="1"/>
</dbReference>
<keyword evidence="5" id="KW-0328">Glycosyltransferase</keyword>
<dbReference type="FunFam" id="3.90.228.10:FF:000001">
    <property type="entry name" value="Poly [ADP-ribose] polymerase tankyrase-2"/>
    <property type="match status" value="1"/>
</dbReference>
<dbReference type="FunFam" id="1.25.40.20:FF:000024">
    <property type="entry name" value="Poly [ADP-ribose] polymerase"/>
    <property type="match status" value="1"/>
</dbReference>
<dbReference type="PROSITE" id="PS50297">
    <property type="entry name" value="ANK_REP_REGION"/>
    <property type="match status" value="6"/>
</dbReference>
<comment type="caution">
    <text evidence="8">The sequence shown here is derived from an EMBL/GenBank/DDBJ whole genome shotgun (WGS) entry which is preliminary data.</text>
</comment>
<dbReference type="PANTHER" id="PTHR24123">
    <property type="entry name" value="ANKYRIN REPEAT-CONTAINING"/>
    <property type="match status" value="1"/>
</dbReference>
<dbReference type="PANTHER" id="PTHR24123:SF143">
    <property type="entry name" value="INVERSIN"/>
    <property type="match status" value="1"/>
</dbReference>
<dbReference type="InterPro" id="IPR002110">
    <property type="entry name" value="Ankyrin_rpt"/>
</dbReference>
<dbReference type="InterPro" id="IPR051165">
    <property type="entry name" value="Multifunctional_ANK_Repeat"/>
</dbReference>
<dbReference type="PROSITE" id="PS50088">
    <property type="entry name" value="ANK_REPEAT"/>
    <property type="match status" value="7"/>
</dbReference>
<dbReference type="SMART" id="SM00248">
    <property type="entry name" value="ANK"/>
    <property type="match status" value="8"/>
</dbReference>
<feature type="domain" description="PARP catalytic" evidence="7">
    <location>
        <begin position="631"/>
        <end position="845"/>
    </location>
</feature>
<dbReference type="PRINTS" id="PR01415">
    <property type="entry name" value="ANKYRIN"/>
</dbReference>
<dbReference type="SUPFAM" id="SSF56399">
    <property type="entry name" value="ADP-ribosylation"/>
    <property type="match status" value="1"/>
</dbReference>
<organism evidence="8 9">
    <name type="scientific">Bambusicola thoracicus</name>
    <name type="common">Chinese bamboo-partridge</name>
    <name type="synonym">Perdix thoracica</name>
    <dbReference type="NCBI Taxonomy" id="9083"/>
    <lineage>
        <taxon>Eukaryota</taxon>
        <taxon>Metazoa</taxon>
        <taxon>Chordata</taxon>
        <taxon>Craniata</taxon>
        <taxon>Vertebrata</taxon>
        <taxon>Euteleostomi</taxon>
        <taxon>Archelosauria</taxon>
        <taxon>Archosauria</taxon>
        <taxon>Dinosauria</taxon>
        <taxon>Saurischia</taxon>
        <taxon>Theropoda</taxon>
        <taxon>Coelurosauria</taxon>
        <taxon>Aves</taxon>
        <taxon>Neognathae</taxon>
        <taxon>Galloanserae</taxon>
        <taxon>Galliformes</taxon>
        <taxon>Phasianidae</taxon>
        <taxon>Perdicinae</taxon>
        <taxon>Bambusicola</taxon>
    </lineage>
</organism>
<keyword evidence="5" id="KW-0520">NAD</keyword>
<dbReference type="Proteomes" id="UP000237246">
    <property type="component" value="Unassembled WGS sequence"/>
</dbReference>
<feature type="repeat" description="ANK" evidence="4">
    <location>
        <begin position="368"/>
        <end position="400"/>
    </location>
</feature>
<dbReference type="FunFam" id="1.25.40.20:FF:000011">
    <property type="entry name" value="Poly [ADP-ribose] polymerase"/>
    <property type="match status" value="1"/>
</dbReference>
<feature type="repeat" description="ANK" evidence="4">
    <location>
        <begin position="140"/>
        <end position="172"/>
    </location>
</feature>
<dbReference type="SUPFAM" id="SSF47769">
    <property type="entry name" value="SAM/Pointed domain"/>
    <property type="match status" value="1"/>
</dbReference>
<dbReference type="OrthoDB" id="4772757at2759"/>
<dbReference type="PROSITE" id="PS51059">
    <property type="entry name" value="PARP_CATALYTIC"/>
    <property type="match status" value="1"/>
</dbReference>
<dbReference type="Pfam" id="PF00023">
    <property type="entry name" value="Ank"/>
    <property type="match status" value="2"/>
</dbReference>
<dbReference type="AlphaFoldDB" id="A0A2P4T5I8"/>
<dbReference type="Pfam" id="PF00644">
    <property type="entry name" value="PARP"/>
    <property type="match status" value="1"/>
</dbReference>
<dbReference type="CDD" id="cd01438">
    <property type="entry name" value="tankyrase_like"/>
    <property type="match status" value="1"/>
</dbReference>
<dbReference type="EC" id="2.4.2.-" evidence="5"/>
<dbReference type="PROSITE" id="PS50105">
    <property type="entry name" value="SAM_DOMAIN"/>
    <property type="match status" value="1"/>
</dbReference>
<feature type="repeat" description="ANK" evidence="4">
    <location>
        <begin position="17"/>
        <end position="49"/>
    </location>
</feature>
<proteinExistence type="inferred from homology"/>
<dbReference type="Gene3D" id="1.10.150.50">
    <property type="entry name" value="Transcription Factor, Ets-1"/>
    <property type="match status" value="1"/>
</dbReference>
<protein>
    <recommendedName>
        <fullName evidence="5">Poly [ADP-ribose] polymerase</fullName>
        <shortName evidence="5">PARP</shortName>
        <ecNumber evidence="5">2.4.2.-</ecNumber>
    </recommendedName>
</protein>
<evidence type="ECO:0000256" key="4">
    <source>
        <dbReference type="PROSITE-ProRule" id="PRU00023"/>
    </source>
</evidence>
<dbReference type="InterPro" id="IPR012317">
    <property type="entry name" value="Poly(ADP-ribose)pol_cat_dom"/>
</dbReference>
<dbReference type="Pfam" id="PF07647">
    <property type="entry name" value="SAM_2"/>
    <property type="match status" value="1"/>
</dbReference>
<evidence type="ECO:0000259" key="7">
    <source>
        <dbReference type="PROSITE" id="PS51059"/>
    </source>
</evidence>
<evidence type="ECO:0000313" key="9">
    <source>
        <dbReference type="Proteomes" id="UP000237246"/>
    </source>
</evidence>
<keyword evidence="2 4" id="KW-0040">ANK repeat</keyword>
<evidence type="ECO:0000256" key="5">
    <source>
        <dbReference type="RuleBase" id="RU362114"/>
    </source>
</evidence>
<keyword evidence="9" id="KW-1185">Reference proteome</keyword>
<reference evidence="8 9" key="1">
    <citation type="submission" date="2018-01" db="EMBL/GenBank/DDBJ databases">
        <title>Comparison of the Chinese Bamboo Partridge and Red Junglefowl genome sequences highlights the importance of demography in genome evolution.</title>
        <authorList>
            <person name="Tiley G.P."/>
            <person name="Kimball R.T."/>
            <person name="Braun E.L."/>
            <person name="Burleigh J.G."/>
        </authorList>
    </citation>
    <scope>NUCLEOTIDE SEQUENCE [LARGE SCALE GENOMIC DNA]</scope>
    <source>
        <strain evidence="8">RTK389</strain>
        <tissue evidence="8">Blood</tissue>
    </source>
</reference>
<dbReference type="SUPFAM" id="SSF48403">
    <property type="entry name" value="Ankyrin repeat"/>
    <property type="match status" value="2"/>
</dbReference>
<keyword evidence="1" id="KW-0677">Repeat</keyword>
<dbReference type="Gene3D" id="3.90.228.10">
    <property type="match status" value="1"/>
</dbReference>
<feature type="domain" description="SAM" evidence="6">
    <location>
        <begin position="567"/>
        <end position="626"/>
    </location>
</feature>
<accession>A0A2P4T5I8</accession>
<dbReference type="InterPro" id="IPR013761">
    <property type="entry name" value="SAM/pointed_sf"/>
</dbReference>
<gene>
    <name evidence="8" type="ORF">CIB84_004642</name>
</gene>
<dbReference type="InterPro" id="IPR001660">
    <property type="entry name" value="SAM"/>
</dbReference>
<dbReference type="Gene3D" id="1.25.40.20">
    <property type="entry name" value="Ankyrin repeat-containing domain"/>
    <property type="match status" value="4"/>
</dbReference>
<feature type="repeat" description="ANK" evidence="4">
    <location>
        <begin position="434"/>
        <end position="466"/>
    </location>
</feature>
<evidence type="ECO:0000256" key="1">
    <source>
        <dbReference type="ARBA" id="ARBA00022737"/>
    </source>
</evidence>
<keyword evidence="5" id="KW-0808">Transferase</keyword>
<dbReference type="Pfam" id="PF12796">
    <property type="entry name" value="Ank_2"/>
    <property type="match status" value="2"/>
</dbReference>
<dbReference type="GO" id="GO:0003950">
    <property type="term" value="F:NAD+ poly-ADP-ribosyltransferase activity"/>
    <property type="evidence" value="ECO:0007669"/>
    <property type="project" value="UniProtKB-UniRule"/>
</dbReference>
<dbReference type="CDD" id="cd09524">
    <property type="entry name" value="SAM_tankyrase1_2"/>
    <property type="match status" value="1"/>
</dbReference>
<feature type="repeat" description="ANK" evidence="4">
    <location>
        <begin position="401"/>
        <end position="433"/>
    </location>
</feature>
<sequence>MVLRHQHGACVNAMDLWQFTPLHEAASKNRVEVCSLLLSYGADPTLLNCHNKSTIDLAPTPQLKERLAYEFKGHSLLQAARESDVARIKKHLSLETVNFKHPQTHETALHCAAASPYPKRKQVCELLLRKGANINEKTKDFLTPLHVASEKAHNDVVEVVVKHEAKVNALDNLGQTSLHRAAHCGHLQTCRLLLSSGCDPSIVSLQGFTALQMGNESVQQLLQGTTDLFKMYLGSNVIASFTCYLEFCQGIIVSTNKKEILLTKVNYLPYNLIYFAEGIPLGNSDADRQLLEAAKAGDVDTVKHGADPTKKNRDGNTPLDLVKDGDTDIQDLLRGDAALLDAAKKGCLARVKKLCSPDNVNCRDTQGRHSTPLHLAAGYNNLEVAEYLLQHGADVNAQDKGGLIPLHNAASYGHVDVAALLIKYNACVNATDKWAFTPLHEAAQKGRTQLCALLLAHGADPTLKNQEGQTPLDLVTADDVSALLTAAMPPSALPSCYKPQVISVSQTAGSTADPLSSVPSSPSSLSAASSLDNLSGSFSELPSVVGTNSAEGAAVLEKKEVSGVDFSINQFVRNLGLEHLIDIFEREQITLDVLVEMGHKELKEIGINAYGHRHKIIKGVERLISGQQGLNPYLTLNTSSSGTLLIDLSSEDKEFQSVEEEVCLSFLEIKLTFLLFQIQKVCNKKLWERYTHRRKEVSEENHNHANERMLFHGSPFVNAIIHKGFDERHAYIGGMFGAGIYFAENSSKSNQYVYGIGGGTGCPVHKDRSCYVCHRQLLFCRVTLGKSFLQFSAMKMAHSPPGHHSVTGRPSVNGLALAEYVIYRGEQAYPEYLITYQIMKPEATTEA</sequence>
<evidence type="ECO:0000256" key="2">
    <source>
        <dbReference type="ARBA" id="ARBA00023043"/>
    </source>
</evidence>
<dbReference type="EMBL" id="PPHD01008160">
    <property type="protein sequence ID" value="POI31607.1"/>
    <property type="molecule type" value="Genomic_DNA"/>
</dbReference>
<evidence type="ECO:0000259" key="6">
    <source>
        <dbReference type="PROSITE" id="PS50105"/>
    </source>
</evidence>
<feature type="repeat" description="ANK" evidence="4">
    <location>
        <begin position="104"/>
        <end position="139"/>
    </location>
</feature>
<comment type="similarity">
    <text evidence="3">Belongs to the ARTD/PARP family.</text>
</comment>
<dbReference type="FunFam" id="1.10.150.50:FF:000012">
    <property type="entry name" value="Poly [ADP-ribose] polymerase"/>
    <property type="match status" value="1"/>
</dbReference>